<feature type="region of interest" description="Disordered" evidence="1">
    <location>
        <begin position="41"/>
        <end position="62"/>
    </location>
</feature>
<dbReference type="AlphaFoldDB" id="A0A0V1JGB3"/>
<keyword evidence="3" id="KW-1185">Reference proteome</keyword>
<accession>A0A0V1JGB3</accession>
<name>A0A0V1JGB3_TRIPS</name>
<evidence type="ECO:0000256" key="1">
    <source>
        <dbReference type="SAM" id="MobiDB-lite"/>
    </source>
</evidence>
<dbReference type="EMBL" id="JYDS01000006">
    <property type="protein sequence ID" value="KRZ33917.1"/>
    <property type="molecule type" value="Genomic_DNA"/>
</dbReference>
<dbReference type="Proteomes" id="UP000054805">
    <property type="component" value="Unassembled WGS sequence"/>
</dbReference>
<proteinExistence type="predicted"/>
<gene>
    <name evidence="2" type="ORF">T4B_5496</name>
</gene>
<protein>
    <submittedName>
        <fullName evidence="2">Uncharacterized protein</fullName>
    </submittedName>
</protein>
<evidence type="ECO:0000313" key="3">
    <source>
        <dbReference type="Proteomes" id="UP000054805"/>
    </source>
</evidence>
<comment type="caution">
    <text evidence="2">The sequence shown here is derived from an EMBL/GenBank/DDBJ whole genome shotgun (WGS) entry which is preliminary data.</text>
</comment>
<sequence>MSERRQFYSKKKEKENAAILKFQHLPEYLVARVTRPFHQAKYAPNGNTKNQELISTDASVRE</sequence>
<evidence type="ECO:0000313" key="2">
    <source>
        <dbReference type="EMBL" id="KRZ33917.1"/>
    </source>
</evidence>
<organism evidence="2 3">
    <name type="scientific">Trichinella pseudospiralis</name>
    <name type="common">Parasitic roundworm</name>
    <dbReference type="NCBI Taxonomy" id="6337"/>
    <lineage>
        <taxon>Eukaryota</taxon>
        <taxon>Metazoa</taxon>
        <taxon>Ecdysozoa</taxon>
        <taxon>Nematoda</taxon>
        <taxon>Enoplea</taxon>
        <taxon>Dorylaimia</taxon>
        <taxon>Trichinellida</taxon>
        <taxon>Trichinellidae</taxon>
        <taxon>Trichinella</taxon>
    </lineage>
</organism>
<reference evidence="2 3" key="1">
    <citation type="submission" date="2015-01" db="EMBL/GenBank/DDBJ databases">
        <title>Evolution of Trichinella species and genotypes.</title>
        <authorList>
            <person name="Korhonen P.K."/>
            <person name="Edoardo P."/>
            <person name="Giuseppe L.R."/>
            <person name="Gasser R.B."/>
        </authorList>
    </citation>
    <scope>NUCLEOTIDE SEQUENCE [LARGE SCALE GENOMIC DNA]</scope>
    <source>
        <strain evidence="2">ISS588</strain>
    </source>
</reference>
<feature type="compositionally biased region" description="Polar residues" evidence="1">
    <location>
        <begin position="45"/>
        <end position="62"/>
    </location>
</feature>